<dbReference type="EnsemblMetazoa" id="XM_008182617.3">
    <property type="protein sequence ID" value="XP_008180839.1"/>
    <property type="gene ID" value="LOC100568919"/>
</dbReference>
<dbReference type="RefSeq" id="XP_008180839.1">
    <property type="nucleotide sequence ID" value="XM_008182617.2"/>
</dbReference>
<evidence type="ECO:0000313" key="3">
    <source>
        <dbReference type="Proteomes" id="UP000007819"/>
    </source>
</evidence>
<protein>
    <submittedName>
        <fullName evidence="2">Uncharacterized protein</fullName>
    </submittedName>
</protein>
<accession>A0A8R2B436</accession>
<organism evidence="2 3">
    <name type="scientific">Acyrthosiphon pisum</name>
    <name type="common">Pea aphid</name>
    <dbReference type="NCBI Taxonomy" id="7029"/>
    <lineage>
        <taxon>Eukaryota</taxon>
        <taxon>Metazoa</taxon>
        <taxon>Ecdysozoa</taxon>
        <taxon>Arthropoda</taxon>
        <taxon>Hexapoda</taxon>
        <taxon>Insecta</taxon>
        <taxon>Pterygota</taxon>
        <taxon>Neoptera</taxon>
        <taxon>Paraneoptera</taxon>
        <taxon>Hemiptera</taxon>
        <taxon>Sternorrhyncha</taxon>
        <taxon>Aphidomorpha</taxon>
        <taxon>Aphidoidea</taxon>
        <taxon>Aphididae</taxon>
        <taxon>Macrosiphini</taxon>
        <taxon>Acyrthosiphon</taxon>
    </lineage>
</organism>
<dbReference type="GeneID" id="100568919"/>
<feature type="region of interest" description="Disordered" evidence="1">
    <location>
        <begin position="106"/>
        <end position="130"/>
    </location>
</feature>
<name>A0A8R2B436_ACYPI</name>
<evidence type="ECO:0000256" key="1">
    <source>
        <dbReference type="SAM" id="MobiDB-lite"/>
    </source>
</evidence>
<sequence>MLIYCSTQQLTVVTPWRSTRRRRGLFESGGVCRLYRENERRRRRRGRAALVHYLVRFRSVWMVTKRKYPRISTDDWPACCPPCTRKANEKTGVFYRKLKFHDVEGPPTATSPHSWQEVSLPGRSSTICNP</sequence>
<proteinExistence type="predicted"/>
<feature type="compositionally biased region" description="Polar residues" evidence="1">
    <location>
        <begin position="108"/>
        <end position="130"/>
    </location>
</feature>
<reference evidence="2" key="2">
    <citation type="submission" date="2022-06" db="UniProtKB">
        <authorList>
            <consortium name="EnsemblMetazoa"/>
        </authorList>
    </citation>
    <scope>IDENTIFICATION</scope>
</reference>
<dbReference type="AlphaFoldDB" id="A0A8R2B436"/>
<keyword evidence="3" id="KW-1185">Reference proteome</keyword>
<evidence type="ECO:0000313" key="2">
    <source>
        <dbReference type="EnsemblMetazoa" id="XP_008180839.1"/>
    </source>
</evidence>
<dbReference type="OrthoDB" id="10558280at2759"/>
<dbReference type="Proteomes" id="UP000007819">
    <property type="component" value="Chromosome A2"/>
</dbReference>
<reference evidence="3" key="1">
    <citation type="submission" date="2010-06" db="EMBL/GenBank/DDBJ databases">
        <authorList>
            <person name="Jiang H."/>
            <person name="Abraham K."/>
            <person name="Ali S."/>
            <person name="Alsbrooks S.L."/>
            <person name="Anim B.N."/>
            <person name="Anosike U.S."/>
            <person name="Attaway T."/>
            <person name="Bandaranaike D.P."/>
            <person name="Battles P.K."/>
            <person name="Bell S.N."/>
            <person name="Bell A.V."/>
            <person name="Beltran B."/>
            <person name="Bickham C."/>
            <person name="Bustamante Y."/>
            <person name="Caleb T."/>
            <person name="Canada A."/>
            <person name="Cardenas V."/>
            <person name="Carter K."/>
            <person name="Chacko J."/>
            <person name="Chandrabose M.N."/>
            <person name="Chavez D."/>
            <person name="Chavez A."/>
            <person name="Chen L."/>
            <person name="Chu H.-S."/>
            <person name="Claassen K.J."/>
            <person name="Cockrell R."/>
            <person name="Collins M."/>
            <person name="Cooper J.A."/>
            <person name="Cree A."/>
            <person name="Curry S.M."/>
            <person name="Da Y."/>
            <person name="Dao M.D."/>
            <person name="Das B."/>
            <person name="Davila M.-L."/>
            <person name="Davy-Carroll L."/>
            <person name="Denson S."/>
            <person name="Dinh H."/>
            <person name="Ebong V.E."/>
            <person name="Edwards J.R."/>
            <person name="Egan A."/>
            <person name="El-Daye J."/>
            <person name="Escobedo L."/>
            <person name="Fernandez S."/>
            <person name="Fernando P.R."/>
            <person name="Flagg N."/>
            <person name="Forbes L.D."/>
            <person name="Fowler R.G."/>
            <person name="Fu Q."/>
            <person name="Gabisi R.A."/>
            <person name="Ganer J."/>
            <person name="Garbino Pronczuk A."/>
            <person name="Garcia R.M."/>
            <person name="Garner T."/>
            <person name="Garrett T.E."/>
            <person name="Gonzalez D.A."/>
            <person name="Hamid H."/>
            <person name="Hawkins E.S."/>
            <person name="Hirani K."/>
            <person name="Hogues M.E."/>
            <person name="Hollins B."/>
            <person name="Hsiao C.-H."/>
            <person name="Jabil R."/>
            <person name="James M.L."/>
            <person name="Jhangiani S.N."/>
            <person name="Johnson B."/>
            <person name="Johnson Q."/>
            <person name="Joshi V."/>
            <person name="Kalu J.B."/>
            <person name="Kam C."/>
            <person name="Kashfia A."/>
            <person name="Keebler J."/>
            <person name="Kisamo H."/>
            <person name="Kovar C.L."/>
            <person name="Lago L.A."/>
            <person name="Lai C.-Y."/>
            <person name="Laidlaw J."/>
            <person name="Lara F."/>
            <person name="Le T.-K."/>
            <person name="Lee S.L."/>
            <person name="Legall F.H."/>
            <person name="Lemon S.J."/>
            <person name="Lewis L.R."/>
            <person name="Li B."/>
            <person name="Liu Y."/>
            <person name="Liu Y.-S."/>
            <person name="Lopez J."/>
            <person name="Lozado R.J."/>
            <person name="Lu J."/>
            <person name="Madu R.C."/>
            <person name="Maheshwari M."/>
            <person name="Maheshwari R."/>
            <person name="Malloy K."/>
            <person name="Martinez E."/>
            <person name="Mathew T."/>
            <person name="Mercado I.C."/>
            <person name="Mercado C."/>
            <person name="Meyer B."/>
            <person name="Montgomery K."/>
            <person name="Morgan M.B."/>
            <person name="Munidasa M."/>
            <person name="Nazareth L.V."/>
            <person name="Nelson J."/>
            <person name="Ng B.M."/>
            <person name="Nguyen N.B."/>
            <person name="Nguyen P.Q."/>
            <person name="Nguyen T."/>
            <person name="Obregon M."/>
            <person name="Okwuonu G.O."/>
            <person name="Onwere C.G."/>
            <person name="Orozco G."/>
            <person name="Parra A."/>
            <person name="Patel S."/>
            <person name="Patil S."/>
            <person name="Perez A."/>
            <person name="Perez Y."/>
            <person name="Pham C."/>
            <person name="Primus E.L."/>
            <person name="Pu L.-L."/>
            <person name="Puazo M."/>
            <person name="Qin X."/>
            <person name="Quiroz J.B."/>
            <person name="Reese J."/>
            <person name="Richards S."/>
            <person name="Rives C.M."/>
            <person name="Robberts R."/>
            <person name="Ruiz S.J."/>
            <person name="Ruiz M.J."/>
            <person name="Santibanez J."/>
            <person name="Schneider B.W."/>
            <person name="Sisson I."/>
            <person name="Smith M."/>
            <person name="Sodergren E."/>
            <person name="Song X.-Z."/>
            <person name="Song B.B."/>
            <person name="Summersgill H."/>
            <person name="Thelus R."/>
            <person name="Thornton R.D."/>
            <person name="Trejos Z.Y."/>
            <person name="Usmani K."/>
            <person name="Vattathil S."/>
            <person name="Villasana D."/>
            <person name="Walker D.L."/>
            <person name="Wang S."/>
            <person name="Wang K."/>
            <person name="White C.S."/>
            <person name="Williams A.C."/>
            <person name="Williamson J."/>
            <person name="Wilson K."/>
            <person name="Woghiren I.O."/>
            <person name="Woodworth J.R."/>
            <person name="Worley K.C."/>
            <person name="Wright R.A."/>
            <person name="Wu W."/>
            <person name="Young L."/>
            <person name="Zhang L."/>
            <person name="Zhang J."/>
            <person name="Zhu Y."/>
            <person name="Muzny D.M."/>
            <person name="Weinstock G."/>
            <person name="Gibbs R.A."/>
        </authorList>
    </citation>
    <scope>NUCLEOTIDE SEQUENCE [LARGE SCALE GENOMIC DNA]</scope>
    <source>
        <strain evidence="3">LSR1</strain>
    </source>
</reference>